<keyword evidence="8" id="KW-0597">Phosphoprotein</keyword>
<dbReference type="InterPro" id="IPR055148">
    <property type="entry name" value="ZW10_C_2"/>
</dbReference>
<evidence type="ECO:0000256" key="2">
    <source>
        <dbReference type="ARBA" id="ARBA00004406"/>
    </source>
</evidence>
<evidence type="ECO:0000256" key="19">
    <source>
        <dbReference type="ARBA" id="ARBA00023054"/>
    </source>
</evidence>
<dbReference type="AlphaFoldDB" id="A0A8J7NZB8"/>
<evidence type="ECO:0000256" key="10">
    <source>
        <dbReference type="ARBA" id="ARBA00022670"/>
    </source>
</evidence>
<dbReference type="GO" id="GO:0004252">
    <property type="term" value="F:serine-type endopeptidase activity"/>
    <property type="evidence" value="ECO:0007669"/>
    <property type="project" value="InterPro"/>
</dbReference>
<reference evidence="29" key="1">
    <citation type="journal article" date="2021" name="Cell">
        <title>Tracing the genetic footprints of vertebrate landing in non-teleost ray-finned fishes.</title>
        <authorList>
            <person name="Bi X."/>
            <person name="Wang K."/>
            <person name="Yang L."/>
            <person name="Pan H."/>
            <person name="Jiang H."/>
            <person name="Wei Q."/>
            <person name="Fang M."/>
            <person name="Yu H."/>
            <person name="Zhu C."/>
            <person name="Cai Y."/>
            <person name="He Y."/>
            <person name="Gan X."/>
            <person name="Zeng H."/>
            <person name="Yu D."/>
            <person name="Zhu Y."/>
            <person name="Jiang H."/>
            <person name="Qiu Q."/>
            <person name="Yang H."/>
            <person name="Zhang Y.E."/>
            <person name="Wang W."/>
            <person name="Zhu M."/>
            <person name="He S."/>
            <person name="Zhang G."/>
        </authorList>
    </citation>
    <scope>NUCLEOTIDE SEQUENCE</scope>
    <source>
        <strain evidence="29">Allg_001</strain>
    </source>
</reference>
<keyword evidence="16" id="KW-0931">ER-Golgi transport</keyword>
<dbReference type="GO" id="GO:0006888">
    <property type="term" value="P:endoplasmic reticulum to Golgi vesicle-mediated transport"/>
    <property type="evidence" value="ECO:0007669"/>
    <property type="project" value="TreeGrafter"/>
</dbReference>
<evidence type="ECO:0000256" key="5">
    <source>
        <dbReference type="ARBA" id="ARBA00022448"/>
    </source>
</evidence>
<dbReference type="SUPFAM" id="SSF50494">
    <property type="entry name" value="Trypsin-like serine proteases"/>
    <property type="match status" value="1"/>
</dbReference>
<dbReference type="Pfam" id="PF00089">
    <property type="entry name" value="Trypsin"/>
    <property type="match status" value="1"/>
</dbReference>
<keyword evidence="5" id="KW-0813">Transport</keyword>
<evidence type="ECO:0000256" key="26">
    <source>
        <dbReference type="ARBA" id="ARBA00069312"/>
    </source>
</evidence>
<evidence type="ECO:0000256" key="21">
    <source>
        <dbReference type="ARBA" id="ARBA00023157"/>
    </source>
</evidence>
<accession>A0A8J7NZB8</accession>
<feature type="non-terminal residue" evidence="29">
    <location>
        <position position="1"/>
    </location>
</feature>
<evidence type="ECO:0000256" key="25">
    <source>
        <dbReference type="ARBA" id="ARBA00065852"/>
    </source>
</evidence>
<evidence type="ECO:0000256" key="16">
    <source>
        <dbReference type="ARBA" id="ARBA00022892"/>
    </source>
</evidence>
<dbReference type="FunFam" id="1.10.357.150:FF:000001">
    <property type="entry name" value="centromere/kinetochore protein zw10 homolog"/>
    <property type="match status" value="1"/>
</dbReference>
<keyword evidence="7" id="KW-0963">Cytoplasm</keyword>
<evidence type="ECO:0000256" key="17">
    <source>
        <dbReference type="ARBA" id="ARBA00022927"/>
    </source>
</evidence>
<keyword evidence="24" id="KW-0137">Centromere</keyword>
<evidence type="ECO:0000256" key="24">
    <source>
        <dbReference type="ARBA" id="ARBA00023328"/>
    </source>
</evidence>
<keyword evidence="11" id="KW-0498">Mitosis</keyword>
<dbReference type="InterPro" id="IPR048344">
    <property type="entry name" value="Zw10_middle"/>
</dbReference>
<dbReference type="Proteomes" id="UP000736164">
    <property type="component" value="Unassembled WGS sequence"/>
</dbReference>
<evidence type="ECO:0000256" key="23">
    <source>
        <dbReference type="ARBA" id="ARBA00023306"/>
    </source>
</evidence>
<dbReference type="Pfam" id="PF20665">
    <property type="entry name" value="Zw10_middle"/>
    <property type="match status" value="1"/>
</dbReference>
<evidence type="ECO:0000256" key="6">
    <source>
        <dbReference type="ARBA" id="ARBA00022454"/>
    </source>
</evidence>
<evidence type="ECO:0000256" key="27">
    <source>
        <dbReference type="SAM" id="Coils"/>
    </source>
</evidence>
<keyword evidence="23" id="KW-0131">Cell cycle</keyword>
<dbReference type="PROSITE" id="PS50240">
    <property type="entry name" value="TRYPSIN_DOM"/>
    <property type="match status" value="1"/>
</dbReference>
<evidence type="ECO:0000256" key="7">
    <source>
        <dbReference type="ARBA" id="ARBA00022490"/>
    </source>
</evidence>
<evidence type="ECO:0000256" key="18">
    <source>
        <dbReference type="ARBA" id="ARBA00022990"/>
    </source>
</evidence>
<dbReference type="GO" id="GO:0005819">
    <property type="term" value="C:spindle"/>
    <property type="evidence" value="ECO:0007669"/>
    <property type="project" value="UniProtKB-SubCell"/>
</dbReference>
<dbReference type="GO" id="GO:0006508">
    <property type="term" value="P:proteolysis"/>
    <property type="evidence" value="ECO:0007669"/>
    <property type="project" value="UniProtKB-KW"/>
</dbReference>
<keyword evidence="22" id="KW-0206">Cytoskeleton</keyword>
<dbReference type="GO" id="GO:0015031">
    <property type="term" value="P:protein transport"/>
    <property type="evidence" value="ECO:0007669"/>
    <property type="project" value="UniProtKB-KW"/>
</dbReference>
<evidence type="ECO:0000313" key="29">
    <source>
        <dbReference type="EMBL" id="MBN3321103.1"/>
    </source>
</evidence>
<evidence type="ECO:0000256" key="9">
    <source>
        <dbReference type="ARBA" id="ARBA00022618"/>
    </source>
</evidence>
<dbReference type="GO" id="GO:0005789">
    <property type="term" value="C:endoplasmic reticulum membrane"/>
    <property type="evidence" value="ECO:0007669"/>
    <property type="project" value="UniProtKB-SubCell"/>
</dbReference>
<gene>
    <name evidence="29" type="primary">Zw10</name>
    <name evidence="29" type="ORF">GTO95_0004708</name>
</gene>
<dbReference type="EMBL" id="JAAWVO010053484">
    <property type="protein sequence ID" value="MBN3321103.1"/>
    <property type="molecule type" value="Genomic_DNA"/>
</dbReference>
<dbReference type="Pfam" id="PF22766">
    <property type="entry name" value="ZW10_C2"/>
    <property type="match status" value="1"/>
</dbReference>
<dbReference type="PANTHER" id="PTHR12205:SF0">
    <property type="entry name" value="CENTROMERE_KINETOCHORE PROTEIN ZW10 HOMOLOG"/>
    <property type="match status" value="1"/>
</dbReference>
<sequence>MASFVTEVLASSGKLEKEDLCSKISKLSQKVEEIKSEVCDMISKKYDEFLPSMQSAEDLMRQVDAVSRDMDNLKSCIENETQKSLKDAIDDFTDQKLRMEKNAAGIRVLRQLQQFDTAIEDYHRALLEKKYTEAAKQLEKAQSNVQVLKAKKGCELQILKALSTELTIQKQNLIYLLGQEWQKLAVWKLPSAKELTSVEAFMETELRLCCSGLKEDCSTESQLANVLQALAILGELNNKVKFFSQVLLKYVLKPLITYPALNVVMTGQPGQGTDLTFHCAETTAEHLSPSEAYIKVQAVLKELYTHLLNVTVGDKKLSVMLGDLIWEEMSDCIIRECLLYSIPANSSQLEQYEEVIKQTEEFEEALKEMHFLKGDSTDLLKYARNVNVHFASKKCQDVIVTARNLMTSEIHNTVKIFPEIKVSIPKLPNLGSGDKTGQDKAVKTLHNETVNLENENRLSHRTLSLPVCRISESVQKLIELAYHTLSEAASSTKQCAIQLFYTVRNIFQLFYDVVPTYHKENLQKLPQLAAIHHNNCMFIAHHLLTLGHQFRYHLPQPLCDGAATFIDLVPGFRRLGTECFLAQMRAQKVEMLERLSTARNFSNLDDEENYSSASKAVRQVIHQLKRLGKVWQDVLPLNIYCKAMGTLLNTAISEIITKITMLEDISTEDGDHLYTLCRTVIEEGPLVFTPLPEENKNKKYQEEVPVYVHKWMTFKELMIVLQANLQEIVDRLTKHKGVNLTDIGPNYSDGFVQITSEHKTNLESLWQFRESCITGKVIALKCFECGTRAKLPRIIGGTEATLGRWPWQVSLHYSSRHTCGGSIITRRWIATAAHCVHNYRLPQVSSWVVLAGVVTRSSTKLAQHTGYAVEKILYHKNYNHRSHDNDIALIKLKTPLNFTDTIRPVCLPQYDHDFPGGTRCWISGWGYTRPDEVFFAFGFLAVHIPETLKEASVPLISTKKCNSSCMYDGEITSRMLCAGYTEGQVDACQGDSGGPLVCQDDGVWRLVGVVSWGTGCAEPNHPGVYTKVAEFLGWIYDTIEVKKHVSPRAG</sequence>
<feature type="domain" description="Peptidase S1" evidence="28">
    <location>
        <begin position="794"/>
        <end position="1040"/>
    </location>
</feature>
<dbReference type="Gene3D" id="1.10.357.150">
    <property type="match status" value="1"/>
</dbReference>
<dbReference type="InterPro" id="IPR001254">
    <property type="entry name" value="Trypsin_dom"/>
</dbReference>
<dbReference type="InterPro" id="IPR009361">
    <property type="entry name" value="Zw10_N"/>
</dbReference>
<evidence type="ECO:0000256" key="15">
    <source>
        <dbReference type="ARBA" id="ARBA00022838"/>
    </source>
</evidence>
<keyword evidence="13" id="KW-0256">Endoplasmic reticulum</keyword>
<dbReference type="FunFam" id="2.40.10.10:FF:000003">
    <property type="entry name" value="Transmembrane serine protease 3"/>
    <property type="match status" value="1"/>
</dbReference>
<dbReference type="InterPro" id="IPR048343">
    <property type="entry name" value="ZW10_C"/>
</dbReference>
<organism evidence="29 30">
    <name type="scientific">Atractosteus spatula</name>
    <name type="common">Alligator gar</name>
    <name type="synonym">Lepisosteus spatula</name>
    <dbReference type="NCBI Taxonomy" id="7917"/>
    <lineage>
        <taxon>Eukaryota</taxon>
        <taxon>Metazoa</taxon>
        <taxon>Chordata</taxon>
        <taxon>Craniata</taxon>
        <taxon>Vertebrata</taxon>
        <taxon>Euteleostomi</taxon>
        <taxon>Actinopterygii</taxon>
        <taxon>Neopterygii</taxon>
        <taxon>Holostei</taxon>
        <taxon>Semionotiformes</taxon>
        <taxon>Lepisosteidae</taxon>
        <taxon>Atractosteus</taxon>
    </lineage>
</organism>
<comment type="caution">
    <text evidence="29">The sequence shown here is derived from an EMBL/GenBank/DDBJ whole genome shotgun (WGS) entry which is preliminary data.</text>
</comment>
<comment type="subcellular location">
    <subcellularLocation>
        <location evidence="3">Chromosome</location>
        <location evidence="3">Centromere</location>
        <location evidence="3">Kinetochore</location>
    </subcellularLocation>
    <subcellularLocation>
        <location evidence="1">Cytoplasm</location>
        <location evidence="1">Cytoskeleton</location>
        <location evidence="1">Spindle</location>
    </subcellularLocation>
    <subcellularLocation>
        <location evidence="2">Endoplasmic reticulum membrane</location>
        <topology evidence="2">Peripheral membrane protein</topology>
    </subcellularLocation>
</comment>
<keyword evidence="6" id="KW-0158">Chromosome</keyword>
<keyword evidence="18" id="KW-0007">Acetylation</keyword>
<keyword evidence="21" id="KW-1015">Disulfide bond</keyword>
<feature type="non-terminal residue" evidence="29">
    <location>
        <position position="1050"/>
    </location>
</feature>
<dbReference type="Pfam" id="PF06248">
    <property type="entry name" value="Zw10_N"/>
    <property type="match status" value="1"/>
</dbReference>
<keyword evidence="20" id="KW-0472">Membrane</keyword>
<keyword evidence="30" id="KW-1185">Reference proteome</keyword>
<dbReference type="GO" id="GO:0051301">
    <property type="term" value="P:cell division"/>
    <property type="evidence" value="ECO:0007669"/>
    <property type="project" value="UniProtKB-KW"/>
</dbReference>
<evidence type="ECO:0000256" key="4">
    <source>
        <dbReference type="ARBA" id="ARBA00006245"/>
    </source>
</evidence>
<evidence type="ECO:0000256" key="20">
    <source>
        <dbReference type="ARBA" id="ARBA00023136"/>
    </source>
</evidence>
<evidence type="ECO:0000259" key="28">
    <source>
        <dbReference type="PROSITE" id="PS50240"/>
    </source>
</evidence>
<evidence type="ECO:0000256" key="3">
    <source>
        <dbReference type="ARBA" id="ARBA00004629"/>
    </source>
</evidence>
<keyword evidence="17" id="KW-0653">Protein transport</keyword>
<protein>
    <recommendedName>
        <fullName evidence="26">Centromere/kinetochore protein zw10 homolog</fullName>
    </recommendedName>
</protein>
<dbReference type="InterPro" id="IPR043504">
    <property type="entry name" value="Peptidase_S1_PA_chymotrypsin"/>
</dbReference>
<evidence type="ECO:0000256" key="11">
    <source>
        <dbReference type="ARBA" id="ARBA00022776"/>
    </source>
</evidence>
<dbReference type="GO" id="GO:1990423">
    <property type="term" value="C:RZZ complex"/>
    <property type="evidence" value="ECO:0007669"/>
    <property type="project" value="TreeGrafter"/>
</dbReference>
<keyword evidence="10" id="KW-0645">Protease</keyword>
<evidence type="ECO:0000256" key="13">
    <source>
        <dbReference type="ARBA" id="ARBA00022824"/>
    </source>
</evidence>
<evidence type="ECO:0000256" key="14">
    <source>
        <dbReference type="ARBA" id="ARBA00022825"/>
    </source>
</evidence>
<dbReference type="SMART" id="SM00020">
    <property type="entry name" value="Tryp_SPc"/>
    <property type="match status" value="1"/>
</dbReference>
<keyword evidence="19 27" id="KW-0175">Coiled coil</keyword>
<dbReference type="PRINTS" id="PR00722">
    <property type="entry name" value="CHYMOTRYPSIN"/>
</dbReference>
<comment type="subunit">
    <text evidence="25">Interacts with NBAS and KNTC1/ROD; the interactions are mutually exclusive and indicative for its association in two different vesicle tethering complexes. Component of the RZZ complex composed of KNTC1/ROD, ZW10 and ZWILCH. Component of the NRZ complex composed of NBAS, ZW10 and RINT1/TIP20L; NRZ associates with SNAREs STX18, USE1L, BNIP1/SEC20L and SEC22B (the assembly has been described as syntaxin 18 complex). Interacts directly with RINT1/TIP20L bound to BNIP1/SEC20L. Interacts with C19orf25 and ZWINT. Interacts with ZFYVE1. Interacts with RAB18 and this interaction is enhanced in the presence of ZFYVE1.</text>
</comment>
<keyword evidence="14" id="KW-0720">Serine protease</keyword>
<evidence type="ECO:0000256" key="1">
    <source>
        <dbReference type="ARBA" id="ARBA00004186"/>
    </source>
</evidence>
<evidence type="ECO:0000256" key="8">
    <source>
        <dbReference type="ARBA" id="ARBA00022553"/>
    </source>
</evidence>
<dbReference type="GO" id="GO:0005634">
    <property type="term" value="C:nucleus"/>
    <property type="evidence" value="ECO:0007669"/>
    <property type="project" value="InterPro"/>
</dbReference>
<dbReference type="Pfam" id="PF20666">
    <property type="entry name" value="ZW10_C"/>
    <property type="match status" value="1"/>
</dbReference>
<dbReference type="InterPro" id="IPR001314">
    <property type="entry name" value="Peptidase_S1A"/>
</dbReference>
<dbReference type="InterPro" id="IPR046362">
    <property type="entry name" value="Zw10/DSL1_C_sf"/>
</dbReference>
<name>A0A8J7NZB8_ATRSP</name>
<proteinExistence type="inferred from homology"/>
<dbReference type="PANTHER" id="PTHR12205">
    <property type="entry name" value="CENTROMERE/KINETOCHORE PROTEIN ZW10"/>
    <property type="match status" value="1"/>
</dbReference>
<dbReference type="CDD" id="cd00190">
    <property type="entry name" value="Tryp_SPc"/>
    <property type="match status" value="1"/>
</dbReference>
<dbReference type="Gene3D" id="2.40.10.10">
    <property type="entry name" value="Trypsin-like serine proteases"/>
    <property type="match status" value="1"/>
</dbReference>
<evidence type="ECO:0000256" key="12">
    <source>
        <dbReference type="ARBA" id="ARBA00022801"/>
    </source>
</evidence>
<keyword evidence="15" id="KW-0995">Kinetochore</keyword>
<evidence type="ECO:0000313" key="30">
    <source>
        <dbReference type="Proteomes" id="UP000736164"/>
    </source>
</evidence>
<dbReference type="GO" id="GO:0007094">
    <property type="term" value="P:mitotic spindle assembly checkpoint signaling"/>
    <property type="evidence" value="ECO:0007669"/>
    <property type="project" value="TreeGrafter"/>
</dbReference>
<dbReference type="InterPro" id="IPR033116">
    <property type="entry name" value="TRYPSIN_SER"/>
</dbReference>
<dbReference type="InterPro" id="IPR009003">
    <property type="entry name" value="Peptidase_S1_PA"/>
</dbReference>
<comment type="similarity">
    <text evidence="4">Belongs to the ZW10 family.</text>
</comment>
<keyword evidence="9" id="KW-0132">Cell division</keyword>
<keyword evidence="12" id="KW-0378">Hydrolase</keyword>
<dbReference type="PROSITE" id="PS00135">
    <property type="entry name" value="TRYPSIN_SER"/>
    <property type="match status" value="1"/>
</dbReference>
<feature type="coiled-coil region" evidence="27">
    <location>
        <begin position="124"/>
        <end position="151"/>
    </location>
</feature>
<evidence type="ECO:0000256" key="22">
    <source>
        <dbReference type="ARBA" id="ARBA00023212"/>
    </source>
</evidence>